<name>A0A194PW57_PAPXU</name>
<feature type="transmembrane region" description="Helical" evidence="2">
    <location>
        <begin position="472"/>
        <end position="493"/>
    </location>
</feature>
<proteinExistence type="predicted"/>
<evidence type="ECO:0000313" key="4">
    <source>
        <dbReference type="Proteomes" id="UP000053268"/>
    </source>
</evidence>
<dbReference type="AlphaFoldDB" id="A0A194PW57"/>
<keyword evidence="2" id="KW-1133">Transmembrane helix</keyword>
<evidence type="ECO:0000256" key="2">
    <source>
        <dbReference type="SAM" id="Phobius"/>
    </source>
</evidence>
<sequence length="619" mass="66947">MAGWWSPPLPPRSASPPPRAPPPPPRACRCPHLLSNSYHCLPRYDGYHEGEEESSGGALRERELRSLHRTVPALRRRELDTRPIKHHFYPEGGWGWIVCGAAFLAHLLSTGLQLAYGALHVYALRHLGPTADHAVWAGAICVGVSRAAGALVAGRKRSPRLAALLGGLLLPLACLFTSFATQLHQTLLSYGIVLGVGCGLVREAAGLVLGAYFRRRRQFVELVAHAGGGVGIALFSVAYKEAVGKLGWRLGLQAVTVILVLAFFLSAVYRSASLYHPQRRAIQHLKNQRRKVKEKKGLKSSHFIDLSSLRSRPAKVLSLSTGLAAFGLYTPVFFLALQGFQEGLEESALVLLQTFLGFAAVLGCAGFGLVLVRPSAQCLVSKQYLCQTAMLGIGISMLALSSVEGYHGYVLFAWMYGLCLGGFLYSIKMLTMERVRGRHFTKVWSFVQGAEALPVIVGVPMTGYINQQAPRAGFYFSTAATLAGALMLFFVGFSKREPEAPPPAPAPTIADPCACMTPPRCEPAWCACSAGGATAYCAWPTTTCTTRLPKSLSYAAPLNRTCCSAASYPECCRSALLRPSRSVPEGLGKCPSTWNRANSCRTSCNRRDVHLIEQITTSV</sequence>
<dbReference type="PANTHER" id="PTHR11360:SF93">
    <property type="entry name" value="MONOCARBOXYLATE TRANSPORTER 7-LIKE PROTEIN"/>
    <property type="match status" value="1"/>
</dbReference>
<dbReference type="Pfam" id="PF07690">
    <property type="entry name" value="MFS_1"/>
    <property type="match status" value="1"/>
</dbReference>
<feature type="transmembrane region" description="Helical" evidence="2">
    <location>
        <begin position="134"/>
        <end position="154"/>
    </location>
</feature>
<feature type="transmembrane region" description="Helical" evidence="2">
    <location>
        <begin position="349"/>
        <end position="372"/>
    </location>
</feature>
<feature type="transmembrane region" description="Helical" evidence="2">
    <location>
        <begin position="94"/>
        <end position="114"/>
    </location>
</feature>
<feature type="region of interest" description="Disordered" evidence="1">
    <location>
        <begin position="1"/>
        <end position="26"/>
    </location>
</feature>
<evidence type="ECO:0000256" key="1">
    <source>
        <dbReference type="SAM" id="MobiDB-lite"/>
    </source>
</evidence>
<dbReference type="OrthoDB" id="6499973at2759"/>
<feature type="transmembrane region" description="Helical" evidence="2">
    <location>
        <begin position="219"/>
        <end position="238"/>
    </location>
</feature>
<evidence type="ECO:0000313" key="5">
    <source>
        <dbReference type="RefSeq" id="XP_013179692.1"/>
    </source>
</evidence>
<dbReference type="PANTHER" id="PTHR11360">
    <property type="entry name" value="MONOCARBOXYLATE TRANSPORTER"/>
    <property type="match status" value="1"/>
</dbReference>
<organism evidence="3 4">
    <name type="scientific">Papilio xuthus</name>
    <name type="common">Asian swallowtail butterfly</name>
    <dbReference type="NCBI Taxonomy" id="66420"/>
    <lineage>
        <taxon>Eukaryota</taxon>
        <taxon>Metazoa</taxon>
        <taxon>Ecdysozoa</taxon>
        <taxon>Arthropoda</taxon>
        <taxon>Hexapoda</taxon>
        <taxon>Insecta</taxon>
        <taxon>Pterygota</taxon>
        <taxon>Neoptera</taxon>
        <taxon>Endopterygota</taxon>
        <taxon>Lepidoptera</taxon>
        <taxon>Glossata</taxon>
        <taxon>Ditrysia</taxon>
        <taxon>Papilionoidea</taxon>
        <taxon>Papilionidae</taxon>
        <taxon>Papilioninae</taxon>
        <taxon>Papilio</taxon>
    </lineage>
</organism>
<keyword evidence="2" id="KW-0812">Transmembrane</keyword>
<feature type="transmembrane region" description="Helical" evidence="2">
    <location>
        <begin position="384"/>
        <end position="403"/>
    </location>
</feature>
<feature type="transmembrane region" description="Helical" evidence="2">
    <location>
        <begin position="187"/>
        <end position="212"/>
    </location>
</feature>
<dbReference type="KEGG" id="pxu:106126526"/>
<dbReference type="Proteomes" id="UP000053268">
    <property type="component" value="Unassembled WGS sequence"/>
</dbReference>
<gene>
    <name evidence="5" type="primary">LOC106126526</name>
    <name evidence="3" type="ORF">RR46_05611</name>
</gene>
<accession>A0A194PW57</accession>
<reference evidence="5" key="2">
    <citation type="submission" date="2025-04" db="UniProtKB">
        <authorList>
            <consortium name="RefSeq"/>
        </authorList>
    </citation>
    <scope>IDENTIFICATION</scope>
</reference>
<keyword evidence="4" id="KW-1185">Reference proteome</keyword>
<feature type="compositionally biased region" description="Pro residues" evidence="1">
    <location>
        <begin position="7"/>
        <end position="26"/>
    </location>
</feature>
<dbReference type="InterPro" id="IPR011701">
    <property type="entry name" value="MFS"/>
</dbReference>
<dbReference type="GeneID" id="106126526"/>
<dbReference type="EMBL" id="KQ459591">
    <property type="protein sequence ID" value="KPI96994.1"/>
    <property type="molecule type" value="Genomic_DNA"/>
</dbReference>
<keyword evidence="2" id="KW-0472">Membrane</keyword>
<feature type="transmembrane region" description="Helical" evidence="2">
    <location>
        <begin position="409"/>
        <end position="431"/>
    </location>
</feature>
<dbReference type="RefSeq" id="XP_013179692.1">
    <property type="nucleotide sequence ID" value="XM_013324238.1"/>
</dbReference>
<dbReference type="GO" id="GO:0022857">
    <property type="term" value="F:transmembrane transporter activity"/>
    <property type="evidence" value="ECO:0007669"/>
    <property type="project" value="InterPro"/>
</dbReference>
<dbReference type="Proteomes" id="UP000694872">
    <property type="component" value="Unplaced"/>
</dbReference>
<feature type="transmembrane region" description="Helical" evidence="2">
    <location>
        <begin position="316"/>
        <end position="337"/>
    </location>
</feature>
<dbReference type="InterPro" id="IPR050327">
    <property type="entry name" value="Proton-linked_MCT"/>
</dbReference>
<feature type="transmembrane region" description="Helical" evidence="2">
    <location>
        <begin position="161"/>
        <end position="181"/>
    </location>
</feature>
<feature type="transmembrane region" description="Helical" evidence="2">
    <location>
        <begin position="443"/>
        <end position="466"/>
    </location>
</feature>
<protein>
    <submittedName>
        <fullName evidence="3 5">Monocarboxylate transporter 2</fullName>
    </submittedName>
</protein>
<evidence type="ECO:0000313" key="3">
    <source>
        <dbReference type="EMBL" id="KPI96994.1"/>
    </source>
</evidence>
<dbReference type="SUPFAM" id="SSF103473">
    <property type="entry name" value="MFS general substrate transporter"/>
    <property type="match status" value="1"/>
</dbReference>
<feature type="transmembrane region" description="Helical" evidence="2">
    <location>
        <begin position="250"/>
        <end position="269"/>
    </location>
</feature>
<dbReference type="InterPro" id="IPR036259">
    <property type="entry name" value="MFS_trans_sf"/>
</dbReference>
<reference evidence="3 4" key="1">
    <citation type="journal article" date="2015" name="Nat. Commun.">
        <title>Outbred genome sequencing and CRISPR/Cas9 gene editing in butterflies.</title>
        <authorList>
            <person name="Li X."/>
            <person name="Fan D."/>
            <person name="Zhang W."/>
            <person name="Liu G."/>
            <person name="Zhang L."/>
            <person name="Zhao L."/>
            <person name="Fang X."/>
            <person name="Chen L."/>
            <person name="Dong Y."/>
            <person name="Chen Y."/>
            <person name="Ding Y."/>
            <person name="Zhao R."/>
            <person name="Feng M."/>
            <person name="Zhu Y."/>
            <person name="Feng Y."/>
            <person name="Jiang X."/>
            <person name="Zhu D."/>
            <person name="Xiang H."/>
            <person name="Feng X."/>
            <person name="Li S."/>
            <person name="Wang J."/>
            <person name="Zhang G."/>
            <person name="Kronforst M.R."/>
            <person name="Wang W."/>
        </authorList>
    </citation>
    <scope>NUCLEOTIDE SEQUENCE [LARGE SCALE GENOMIC DNA]</scope>
    <source>
        <strain evidence="3">Ya'a_city_454_Px</strain>
        <tissue evidence="3">Whole body</tissue>
    </source>
</reference>
<dbReference type="Gene3D" id="1.20.1250.20">
    <property type="entry name" value="MFS general substrate transporter like domains"/>
    <property type="match status" value="1"/>
</dbReference>